<gene>
    <name evidence="3" type="ORF">BDEG_20383</name>
</gene>
<dbReference type="AlphaFoldDB" id="A0A177W908"/>
<evidence type="ECO:0000313" key="4">
    <source>
        <dbReference type="Proteomes" id="UP000077115"/>
    </source>
</evidence>
<accession>A0A177W908</accession>
<reference evidence="3 4" key="2">
    <citation type="submission" date="2016-05" db="EMBL/GenBank/DDBJ databases">
        <title>Lineage-specific infection strategies underlie the spectrum of fungal disease in amphibians.</title>
        <authorList>
            <person name="Cuomo C.A."/>
            <person name="Farrer R.A."/>
            <person name="James T."/>
            <person name="Longcore J."/>
            <person name="Birren B."/>
        </authorList>
    </citation>
    <scope>NUCLEOTIDE SEQUENCE [LARGE SCALE GENOMIC DNA]</scope>
    <source>
        <strain evidence="3 4">JEL423</strain>
    </source>
</reference>
<reference evidence="3 4" key="1">
    <citation type="submission" date="2006-10" db="EMBL/GenBank/DDBJ databases">
        <title>The Genome Sequence of Batrachochytrium dendrobatidis JEL423.</title>
        <authorList>
            <consortium name="The Broad Institute Genome Sequencing Platform"/>
            <person name="Birren B."/>
            <person name="Lander E."/>
            <person name="Galagan J."/>
            <person name="Cuomo C."/>
            <person name="Devon K."/>
            <person name="Jaffe D."/>
            <person name="Butler J."/>
            <person name="Alvarez P."/>
            <person name="Gnerre S."/>
            <person name="Grabherr M."/>
            <person name="Kleber M."/>
            <person name="Mauceli E."/>
            <person name="Brockman W."/>
            <person name="Young S."/>
            <person name="LaButti K."/>
            <person name="Sykes S."/>
            <person name="DeCaprio D."/>
            <person name="Crawford M."/>
            <person name="Koehrsen M."/>
            <person name="Engels R."/>
            <person name="Montgomery P."/>
            <person name="Pearson M."/>
            <person name="Howarth C."/>
            <person name="Larson L."/>
            <person name="White J."/>
            <person name="O'Leary S."/>
            <person name="Kodira C."/>
            <person name="Zeng Q."/>
            <person name="Yandava C."/>
            <person name="Alvarado L."/>
            <person name="Longcore J."/>
            <person name="James T."/>
        </authorList>
    </citation>
    <scope>NUCLEOTIDE SEQUENCE [LARGE SCALE GENOMIC DNA]</scope>
    <source>
        <strain evidence="3 4">JEL423</strain>
    </source>
</reference>
<dbReference type="OrthoDB" id="10680708at2759"/>
<evidence type="ECO:0000313" key="3">
    <source>
        <dbReference type="EMBL" id="OAJ36184.1"/>
    </source>
</evidence>
<keyword evidence="2" id="KW-1133">Transmembrane helix</keyword>
<proteinExistence type="predicted"/>
<name>A0A177W908_BATDL</name>
<protein>
    <submittedName>
        <fullName evidence="3">Uncharacterized protein</fullName>
    </submittedName>
</protein>
<keyword evidence="2" id="KW-0472">Membrane</keyword>
<feature type="transmembrane region" description="Helical" evidence="2">
    <location>
        <begin position="66"/>
        <end position="88"/>
    </location>
</feature>
<evidence type="ECO:0000256" key="1">
    <source>
        <dbReference type="SAM" id="MobiDB-lite"/>
    </source>
</evidence>
<keyword evidence="2" id="KW-0812">Transmembrane</keyword>
<feature type="region of interest" description="Disordered" evidence="1">
    <location>
        <begin position="213"/>
        <end position="241"/>
    </location>
</feature>
<organism evidence="3 4">
    <name type="scientific">Batrachochytrium dendrobatidis (strain JEL423)</name>
    <dbReference type="NCBI Taxonomy" id="403673"/>
    <lineage>
        <taxon>Eukaryota</taxon>
        <taxon>Fungi</taxon>
        <taxon>Fungi incertae sedis</taxon>
        <taxon>Chytridiomycota</taxon>
        <taxon>Chytridiomycota incertae sedis</taxon>
        <taxon>Chytridiomycetes</taxon>
        <taxon>Rhizophydiales</taxon>
        <taxon>Rhizophydiales incertae sedis</taxon>
        <taxon>Batrachochytrium</taxon>
    </lineage>
</organism>
<feature type="region of interest" description="Disordered" evidence="1">
    <location>
        <begin position="269"/>
        <end position="305"/>
    </location>
</feature>
<dbReference type="VEuPathDB" id="FungiDB:BDEG_20383"/>
<evidence type="ECO:0000256" key="2">
    <source>
        <dbReference type="SAM" id="Phobius"/>
    </source>
</evidence>
<sequence length="791" mass="86015">MSNRNAVFSTVASATIIQPSIPVFSNPTSETTSTSTINAPLTKSAVLSFNASSSQQEFGTASSTTIIILISLIIVGLAAVILVIYVMYIRVWRDPDRRAALEGYFTRLGSKPSTTPKEHRSSLILSQPKSTGWSLGTIFGAGNRNTDLESSSIMWKDDSYMDRMTVGFKLSDLKFTSQESPAVVATRQKPNLSVNPNYRASFVSLGIGSPYPTMDRMQDNPPLPPLYRPNNPSASFTALSNNSAQDTSKLSLLEKAIYQADSVLLPTKPKGVASQSKQKKRPENKSVFNGRSEKVDGTSSNGNYNTVMKADLGTGVSAMRRSLIPFSSVLNIDDETDVENLNTCNNNGNILDMLMQQNTNATTVDVPTKSGSPQAPEINQREPVASVRLSSLTTPHHRQDQAFANTSAVYPAQVTKQKGIKGTHRDPLYDISGVSRAPVGAQRPTLPYSTPHGALQWPRTQYTTSNQSDTYIPLTEMRSDKVYRQANMSTSSMNISNAKSISVDISGRFPSLNELGESSRDHNLASDNLSFFASENLPLPPPVISREDGFLPSSLTRRGGNGMSYKELQQSTVMNGDMSNISFKSNMYAAPNKKPANMQKLHMLNNPNMHALAVPSADHRASSKLLVPSVKSLADPFNSSFVIHKSNSQIDGSNKKSGPAQSCNPFVDPVTSFTRTQMSNSLPSDPIDLTLTMVETENQDPEDHPFLVNSLGNMDLTASFDQSAPLQSLTYDTTPPEISVMVAEYVGHGADGSNTDAWHPANLLELSSKQVFSQADYTPVPMLPKTDSHTR</sequence>
<dbReference type="Proteomes" id="UP000077115">
    <property type="component" value="Unassembled WGS sequence"/>
</dbReference>
<dbReference type="EMBL" id="DS022300">
    <property type="protein sequence ID" value="OAJ36184.1"/>
    <property type="molecule type" value="Genomic_DNA"/>
</dbReference>